<keyword evidence="2" id="KW-0808">Transferase</keyword>
<dbReference type="GO" id="GO:0016747">
    <property type="term" value="F:acyltransferase activity, transferring groups other than amino-acyl groups"/>
    <property type="evidence" value="ECO:0007669"/>
    <property type="project" value="InterPro"/>
</dbReference>
<dbReference type="CDD" id="cd04301">
    <property type="entry name" value="NAT_SF"/>
    <property type="match status" value="1"/>
</dbReference>
<organism evidence="2 3">
    <name type="scientific">Microbulbifer marinus</name>
    <dbReference type="NCBI Taxonomy" id="658218"/>
    <lineage>
        <taxon>Bacteria</taxon>
        <taxon>Pseudomonadati</taxon>
        <taxon>Pseudomonadota</taxon>
        <taxon>Gammaproteobacteria</taxon>
        <taxon>Cellvibrionales</taxon>
        <taxon>Microbulbiferaceae</taxon>
        <taxon>Microbulbifer</taxon>
    </lineage>
</organism>
<dbReference type="Proteomes" id="UP000198658">
    <property type="component" value="Unassembled WGS sequence"/>
</dbReference>
<sequence length="164" mass="18743">MELVPATEAHLRSVMEWLPDARACKQWGGPTFRYPFTVEAFLDDCRWQELPSYALVDASGTPCAFGQYYNRLDHCHLGRLIVSPQMRGRGLGRQLIRLLVERGCNALRLDRCSLFVLRNNHAPRALYERLGFALCDYPESPDWLADCHYMVAPAKIINEEGISN</sequence>
<evidence type="ECO:0000313" key="2">
    <source>
        <dbReference type="EMBL" id="SEA21159.1"/>
    </source>
</evidence>
<dbReference type="OrthoDB" id="326501at2"/>
<dbReference type="InterPro" id="IPR016181">
    <property type="entry name" value="Acyl_CoA_acyltransferase"/>
</dbReference>
<feature type="domain" description="N-acetyltransferase" evidence="1">
    <location>
        <begin position="1"/>
        <end position="155"/>
    </location>
</feature>
<evidence type="ECO:0000259" key="1">
    <source>
        <dbReference type="PROSITE" id="PS51186"/>
    </source>
</evidence>
<reference evidence="3" key="1">
    <citation type="submission" date="2016-10" db="EMBL/GenBank/DDBJ databases">
        <authorList>
            <person name="Varghese N."/>
            <person name="Submissions S."/>
        </authorList>
    </citation>
    <scope>NUCLEOTIDE SEQUENCE [LARGE SCALE GENOMIC DNA]</scope>
    <source>
        <strain evidence="3">CGMCC 1.10657</strain>
    </source>
</reference>
<dbReference type="AlphaFoldDB" id="A0A1H3ZBJ6"/>
<name>A0A1H3ZBJ6_9GAMM</name>
<dbReference type="EMBL" id="FNQO01000002">
    <property type="protein sequence ID" value="SEA21159.1"/>
    <property type="molecule type" value="Genomic_DNA"/>
</dbReference>
<gene>
    <name evidence="2" type="ORF">SAMN05216562_2305</name>
</gene>
<dbReference type="InterPro" id="IPR000182">
    <property type="entry name" value="GNAT_dom"/>
</dbReference>
<dbReference type="STRING" id="658218.SAMN05216562_2305"/>
<accession>A0A1H3ZBJ6</accession>
<dbReference type="RefSeq" id="WP_091388338.1">
    <property type="nucleotide sequence ID" value="NZ_FNQO01000002.1"/>
</dbReference>
<dbReference type="PROSITE" id="PS51186">
    <property type="entry name" value="GNAT"/>
    <property type="match status" value="1"/>
</dbReference>
<dbReference type="SUPFAM" id="SSF55729">
    <property type="entry name" value="Acyl-CoA N-acyltransferases (Nat)"/>
    <property type="match status" value="1"/>
</dbReference>
<protein>
    <submittedName>
        <fullName evidence="2">Acetyltransferase (GNAT) family protein</fullName>
    </submittedName>
</protein>
<keyword evidence="3" id="KW-1185">Reference proteome</keyword>
<dbReference type="Gene3D" id="3.40.630.30">
    <property type="match status" value="1"/>
</dbReference>
<evidence type="ECO:0000313" key="3">
    <source>
        <dbReference type="Proteomes" id="UP000198658"/>
    </source>
</evidence>
<dbReference type="Pfam" id="PF00583">
    <property type="entry name" value="Acetyltransf_1"/>
    <property type="match status" value="1"/>
</dbReference>
<proteinExistence type="predicted"/>